<keyword evidence="1" id="KW-0472">Membrane</keyword>
<protein>
    <submittedName>
        <fullName evidence="2">YesL family protein</fullName>
    </submittedName>
</protein>
<feature type="transmembrane region" description="Helical" evidence="1">
    <location>
        <begin position="130"/>
        <end position="157"/>
    </location>
</feature>
<dbReference type="InterPro" id="IPR006938">
    <property type="entry name" value="DUF624"/>
</dbReference>
<evidence type="ECO:0000256" key="1">
    <source>
        <dbReference type="SAM" id="Phobius"/>
    </source>
</evidence>
<dbReference type="Proteomes" id="UP001523262">
    <property type="component" value="Unassembled WGS sequence"/>
</dbReference>
<name>A0ABT0W8E9_9BACI</name>
<evidence type="ECO:0000313" key="3">
    <source>
        <dbReference type="Proteomes" id="UP001523262"/>
    </source>
</evidence>
<reference evidence="2 3" key="1">
    <citation type="submission" date="2022-06" db="EMBL/GenBank/DDBJ databases">
        <authorList>
            <person name="Jeon C.O."/>
        </authorList>
    </citation>
    <scope>NUCLEOTIDE SEQUENCE [LARGE SCALE GENOMIC DNA]</scope>
    <source>
        <strain evidence="2 3">KCTC 13943</strain>
    </source>
</reference>
<keyword evidence="1" id="KW-1133">Transmembrane helix</keyword>
<evidence type="ECO:0000313" key="2">
    <source>
        <dbReference type="EMBL" id="MCM2531262.1"/>
    </source>
</evidence>
<feature type="transmembrane region" description="Helical" evidence="1">
    <location>
        <begin position="20"/>
        <end position="44"/>
    </location>
</feature>
<keyword evidence="1" id="KW-0812">Transmembrane</keyword>
<keyword evidence="3" id="KW-1185">Reference proteome</keyword>
<feature type="transmembrane region" description="Helical" evidence="1">
    <location>
        <begin position="101"/>
        <end position="118"/>
    </location>
</feature>
<feature type="transmembrane region" description="Helical" evidence="1">
    <location>
        <begin position="177"/>
        <end position="210"/>
    </location>
</feature>
<feature type="transmembrane region" description="Helical" evidence="1">
    <location>
        <begin position="51"/>
        <end position="72"/>
    </location>
</feature>
<comment type="caution">
    <text evidence="2">The sequence shown here is derived from an EMBL/GenBank/DDBJ whole genome shotgun (WGS) entry which is preliminary data.</text>
</comment>
<dbReference type="Pfam" id="PF04854">
    <property type="entry name" value="DUF624"/>
    <property type="match status" value="1"/>
</dbReference>
<organism evidence="2 3">
    <name type="scientific">Neobacillus pocheonensis</name>
    <dbReference type="NCBI Taxonomy" id="363869"/>
    <lineage>
        <taxon>Bacteria</taxon>
        <taxon>Bacillati</taxon>
        <taxon>Bacillota</taxon>
        <taxon>Bacilli</taxon>
        <taxon>Bacillales</taxon>
        <taxon>Bacillaceae</taxon>
        <taxon>Neobacillus</taxon>
    </lineage>
</organism>
<gene>
    <name evidence="2" type="ORF">NDK43_00945</name>
</gene>
<dbReference type="EMBL" id="JAMQCR010000001">
    <property type="protein sequence ID" value="MCM2531262.1"/>
    <property type="molecule type" value="Genomic_DNA"/>
</dbReference>
<accession>A0ABT0W8E9</accession>
<proteinExistence type="predicted"/>
<sequence>MMKKRNEFGEGILFNLTNHIYSLLMTNIYFVLSNLLVLIFFITLKHSFTNITLYFLALIPTGPSISALFYSIGKLIREQELSPFKDFFHGYKINFKDTLKFWVPLLLVLFILSVDLQYYKAAASLGHSILFVLILIGIVFLLVLMLNAFLINAGFVFRTKDVWKLSVYYSFKKLKTTFGNIGIVIITLFITAITSNFLIIFIASLVCYAFMLNSKSVVEDIKLKFCEVQN</sequence>